<dbReference type="Proteomes" id="UP000503462">
    <property type="component" value="Chromosome 5"/>
</dbReference>
<sequence length="197" mass="22227">MTFNEDGTGELLAVGDMGTGWLFTTSTRWRIISTVTLADDMINTEPFKKIQHINRLTRRPELIGALKLEITVEKVVPEKAHWPSVSELKANNTRMLSEAAYSSRQFIVIIERGNFSAVQDDQGWRGLRMTFDKSPYPTLEGYNHDEGKGGPPRDWLYEWLNESNSFYAGKPAASLAHTRATEDDTVLGYHTSKCIVS</sequence>
<accession>A0A6H0Y5P0</accession>
<evidence type="ECO:0000313" key="2">
    <source>
        <dbReference type="Proteomes" id="UP000503462"/>
    </source>
</evidence>
<dbReference type="AlphaFoldDB" id="A0A6H0Y5P0"/>
<protein>
    <submittedName>
        <fullName evidence="1">Uncharacterized protein</fullName>
    </submittedName>
</protein>
<keyword evidence="2" id="KW-1185">Reference proteome</keyword>
<proteinExistence type="predicted"/>
<organism evidence="1 2">
    <name type="scientific">Peltaster fructicola</name>
    <dbReference type="NCBI Taxonomy" id="286661"/>
    <lineage>
        <taxon>Eukaryota</taxon>
        <taxon>Fungi</taxon>
        <taxon>Dikarya</taxon>
        <taxon>Ascomycota</taxon>
        <taxon>Pezizomycotina</taxon>
        <taxon>Dothideomycetes</taxon>
        <taxon>Dothideomycetes incertae sedis</taxon>
        <taxon>Peltaster</taxon>
    </lineage>
</organism>
<dbReference type="EMBL" id="CP051143">
    <property type="protein sequence ID" value="QIX02334.1"/>
    <property type="molecule type" value="Genomic_DNA"/>
</dbReference>
<evidence type="ECO:0000313" key="1">
    <source>
        <dbReference type="EMBL" id="QIX02334.1"/>
    </source>
</evidence>
<reference evidence="1 2" key="1">
    <citation type="journal article" date="2016" name="Sci. Rep.">
        <title>Peltaster fructicola genome reveals evolution from an invasive phytopathogen to an ectophytic parasite.</title>
        <authorList>
            <person name="Xu C."/>
            <person name="Chen H."/>
            <person name="Gleason M.L."/>
            <person name="Xu J.R."/>
            <person name="Liu H."/>
            <person name="Zhang R."/>
            <person name="Sun G."/>
        </authorList>
    </citation>
    <scope>NUCLEOTIDE SEQUENCE [LARGE SCALE GENOMIC DNA]</scope>
    <source>
        <strain evidence="1 2">LNHT1506</strain>
    </source>
</reference>
<dbReference type="OrthoDB" id="3917213at2759"/>
<name>A0A6H0Y5P0_9PEZI</name>
<gene>
    <name evidence="1" type="ORF">AMS68_007851</name>
</gene>